<sequence>MPNQNPLLLALKAKKSNVEIHKHAAFQMVFTDDYPFSTMLENQQYRDIFGFIIKPQVAHACVCNESNVVIINIEPYSILGKLIEEQLGDKNAVVFYAKTEFQHFLGLQEDDFSLDRLLDLNLQNSLIQPLDTRIEDAITFIHKHFKVENISTQEVANHVFLSPSRLATLFKQQIGSSISKYLLWTRLRNAIFQILTEKDKNLTTIALESGFYDSSQMIKYMYQMFGISPSKLKQKSDLIQFLAIETP</sequence>
<dbReference type="EMBL" id="JASHID010000037">
    <property type="protein sequence ID" value="MDI9867579.1"/>
    <property type="molecule type" value="Genomic_DNA"/>
</dbReference>
<dbReference type="PANTHER" id="PTHR43280">
    <property type="entry name" value="ARAC-FAMILY TRANSCRIPTIONAL REGULATOR"/>
    <property type="match status" value="1"/>
</dbReference>
<evidence type="ECO:0000256" key="3">
    <source>
        <dbReference type="ARBA" id="ARBA00023163"/>
    </source>
</evidence>
<evidence type="ECO:0000256" key="1">
    <source>
        <dbReference type="ARBA" id="ARBA00023015"/>
    </source>
</evidence>
<keyword evidence="6" id="KW-1185">Reference proteome</keyword>
<dbReference type="SUPFAM" id="SSF46689">
    <property type="entry name" value="Homeodomain-like"/>
    <property type="match status" value="1"/>
</dbReference>
<evidence type="ECO:0000313" key="5">
    <source>
        <dbReference type="EMBL" id="MDI9867579.1"/>
    </source>
</evidence>
<dbReference type="SMART" id="SM00342">
    <property type="entry name" value="HTH_ARAC"/>
    <property type="match status" value="1"/>
</dbReference>
<dbReference type="Proteomes" id="UP001236569">
    <property type="component" value="Unassembled WGS sequence"/>
</dbReference>
<keyword evidence="2" id="KW-0238">DNA-binding</keyword>
<comment type="caution">
    <text evidence="5">The sequence shown here is derived from an EMBL/GenBank/DDBJ whole genome shotgun (WGS) entry which is preliminary data.</text>
</comment>
<gene>
    <name evidence="5" type="ORF">QM480_24755</name>
</gene>
<dbReference type="Gene3D" id="1.10.10.60">
    <property type="entry name" value="Homeodomain-like"/>
    <property type="match status" value="1"/>
</dbReference>
<name>A0ABT6YVX2_9BACT</name>
<proteinExistence type="predicted"/>
<evidence type="ECO:0000256" key="2">
    <source>
        <dbReference type="ARBA" id="ARBA00023125"/>
    </source>
</evidence>
<keyword evidence="1" id="KW-0805">Transcription regulation</keyword>
<dbReference type="PANTHER" id="PTHR43280:SF2">
    <property type="entry name" value="HTH-TYPE TRANSCRIPTIONAL REGULATOR EXSA"/>
    <property type="match status" value="1"/>
</dbReference>
<dbReference type="PROSITE" id="PS01124">
    <property type="entry name" value="HTH_ARAC_FAMILY_2"/>
    <property type="match status" value="1"/>
</dbReference>
<dbReference type="InterPro" id="IPR018060">
    <property type="entry name" value="HTH_AraC"/>
</dbReference>
<keyword evidence="3" id="KW-0804">Transcription</keyword>
<feature type="domain" description="HTH araC/xylS-type" evidence="4">
    <location>
        <begin position="135"/>
        <end position="235"/>
    </location>
</feature>
<reference evidence="5 6" key="1">
    <citation type="submission" date="2023-05" db="EMBL/GenBank/DDBJ databases">
        <title>Novel species of genus Flectobacillus isolated from stream in China.</title>
        <authorList>
            <person name="Lu H."/>
        </authorList>
    </citation>
    <scope>NUCLEOTIDE SEQUENCE [LARGE SCALE GENOMIC DNA]</scope>
    <source>
        <strain evidence="5 6">DC10W</strain>
    </source>
</reference>
<organism evidence="5 6">
    <name type="scientific">Flectobacillus longus</name>
    <dbReference type="NCBI Taxonomy" id="2984207"/>
    <lineage>
        <taxon>Bacteria</taxon>
        <taxon>Pseudomonadati</taxon>
        <taxon>Bacteroidota</taxon>
        <taxon>Cytophagia</taxon>
        <taxon>Cytophagales</taxon>
        <taxon>Flectobacillaceae</taxon>
        <taxon>Flectobacillus</taxon>
    </lineage>
</organism>
<dbReference type="Pfam" id="PF12833">
    <property type="entry name" value="HTH_18"/>
    <property type="match status" value="1"/>
</dbReference>
<dbReference type="InterPro" id="IPR009057">
    <property type="entry name" value="Homeodomain-like_sf"/>
</dbReference>
<dbReference type="RefSeq" id="WP_283372204.1">
    <property type="nucleotide sequence ID" value="NZ_JASHID010000037.1"/>
</dbReference>
<accession>A0ABT6YVX2</accession>
<protein>
    <submittedName>
        <fullName evidence="5">AraC family transcriptional regulator</fullName>
    </submittedName>
</protein>
<evidence type="ECO:0000259" key="4">
    <source>
        <dbReference type="PROSITE" id="PS01124"/>
    </source>
</evidence>
<evidence type="ECO:0000313" key="6">
    <source>
        <dbReference type="Proteomes" id="UP001236569"/>
    </source>
</evidence>